<comment type="caution">
    <text evidence="4">The sequence shown here is derived from an EMBL/GenBank/DDBJ whole genome shotgun (WGS) entry which is preliminary data.</text>
</comment>
<dbReference type="Proteomes" id="UP000533533">
    <property type="component" value="Unassembled WGS sequence"/>
</dbReference>
<dbReference type="GO" id="GO:0006351">
    <property type="term" value="P:DNA-templated transcription"/>
    <property type="evidence" value="ECO:0007669"/>
    <property type="project" value="TreeGrafter"/>
</dbReference>
<organism evidence="4 5">
    <name type="scientific">Paraburkholderia silvatlantica</name>
    <dbReference type="NCBI Taxonomy" id="321895"/>
    <lineage>
        <taxon>Bacteria</taxon>
        <taxon>Pseudomonadati</taxon>
        <taxon>Pseudomonadota</taxon>
        <taxon>Betaproteobacteria</taxon>
        <taxon>Burkholderiales</taxon>
        <taxon>Burkholderiaceae</taxon>
        <taxon>Paraburkholderia</taxon>
    </lineage>
</organism>
<feature type="domain" description="LysR substrate-binding" evidence="2">
    <location>
        <begin position="1"/>
        <end position="68"/>
    </location>
</feature>
<sequence>MLALARQGLGIVRLSEYHVAGDLRAGKLLRLLGEYEESEADPICLTYQSRRNLSPAIRCFRDFMIEKFAGPNPWCTEALV</sequence>
<dbReference type="GO" id="GO:0003700">
    <property type="term" value="F:DNA-binding transcription factor activity"/>
    <property type="evidence" value="ECO:0007669"/>
    <property type="project" value="TreeGrafter"/>
</dbReference>
<dbReference type="InterPro" id="IPR005119">
    <property type="entry name" value="LysR_subst-bd"/>
</dbReference>
<dbReference type="PANTHER" id="PTHR30537:SF5">
    <property type="entry name" value="HTH-TYPE TRANSCRIPTIONAL ACTIVATOR TTDR-RELATED"/>
    <property type="match status" value="1"/>
</dbReference>
<dbReference type="Pfam" id="PF03466">
    <property type="entry name" value="LysR_substrate"/>
    <property type="match status" value="1"/>
</dbReference>
<dbReference type="GO" id="GO:0043565">
    <property type="term" value="F:sequence-specific DNA binding"/>
    <property type="evidence" value="ECO:0007669"/>
    <property type="project" value="TreeGrafter"/>
</dbReference>
<keyword evidence="6" id="KW-1185">Reference proteome</keyword>
<dbReference type="AlphaFoldDB" id="A0A2U1ABI8"/>
<accession>A0A2U1ABI8</accession>
<evidence type="ECO:0000313" key="4">
    <source>
        <dbReference type="EMBL" id="PYE25588.1"/>
    </source>
</evidence>
<protein>
    <submittedName>
        <fullName evidence="3">DNA-binding transcriptional LysR family regulator</fullName>
    </submittedName>
    <submittedName>
        <fullName evidence="4">LysR substrate binding domain-containing protein</fullName>
    </submittedName>
</protein>
<dbReference type="SUPFAM" id="SSF53850">
    <property type="entry name" value="Periplasmic binding protein-like II"/>
    <property type="match status" value="1"/>
</dbReference>
<evidence type="ECO:0000313" key="5">
    <source>
        <dbReference type="Proteomes" id="UP000247772"/>
    </source>
</evidence>
<dbReference type="EMBL" id="JACHVZ010000013">
    <property type="protein sequence ID" value="MBB2930317.1"/>
    <property type="molecule type" value="Genomic_DNA"/>
</dbReference>
<keyword evidence="3" id="KW-0238">DNA-binding</keyword>
<dbReference type="EMBL" id="QJSQ01000004">
    <property type="protein sequence ID" value="PYE25588.1"/>
    <property type="molecule type" value="Genomic_DNA"/>
</dbReference>
<dbReference type="Proteomes" id="UP000247772">
    <property type="component" value="Unassembled WGS sequence"/>
</dbReference>
<evidence type="ECO:0000259" key="2">
    <source>
        <dbReference type="Pfam" id="PF03466"/>
    </source>
</evidence>
<comment type="similarity">
    <text evidence="1">Belongs to the LysR transcriptional regulatory family.</text>
</comment>
<dbReference type="Gene3D" id="3.40.190.10">
    <property type="entry name" value="Periplasmic binding protein-like II"/>
    <property type="match status" value="2"/>
</dbReference>
<gene>
    <name evidence="4" type="ORF">C7410_104168</name>
    <name evidence="3" type="ORF">FHX59_004779</name>
</gene>
<name>A0A2U1ABI8_9BURK</name>
<evidence type="ECO:0000313" key="3">
    <source>
        <dbReference type="EMBL" id="MBB2930317.1"/>
    </source>
</evidence>
<proteinExistence type="inferred from homology"/>
<dbReference type="PANTHER" id="PTHR30537">
    <property type="entry name" value="HTH-TYPE TRANSCRIPTIONAL REGULATOR"/>
    <property type="match status" value="1"/>
</dbReference>
<reference evidence="4 5" key="1">
    <citation type="submission" date="2018-06" db="EMBL/GenBank/DDBJ databases">
        <title>Genomic Encyclopedia of Type Strains, Phase IV (KMG-V): Genome sequencing to study the core and pangenomes of soil and plant-associated prokaryotes.</title>
        <authorList>
            <person name="Whitman W."/>
        </authorList>
    </citation>
    <scope>NUCLEOTIDE SEQUENCE [LARGE SCALE GENOMIC DNA]</scope>
    <source>
        <strain evidence="4 5">SRCL-318</strain>
        <strain evidence="3 6">SRMrh-85</strain>
    </source>
</reference>
<evidence type="ECO:0000313" key="6">
    <source>
        <dbReference type="Proteomes" id="UP000533533"/>
    </source>
</evidence>
<dbReference type="InterPro" id="IPR058163">
    <property type="entry name" value="LysR-type_TF_proteobact-type"/>
</dbReference>
<evidence type="ECO:0000256" key="1">
    <source>
        <dbReference type="ARBA" id="ARBA00009437"/>
    </source>
</evidence>